<dbReference type="Gene3D" id="2.40.10.10">
    <property type="entry name" value="Trypsin-like serine proteases"/>
    <property type="match status" value="2"/>
</dbReference>
<accession>A0AAU7CLT8</accession>
<name>A0AAU7CLT8_9BACT</name>
<gene>
    <name evidence="7" type="ORF">V5E97_08630</name>
</gene>
<evidence type="ECO:0000256" key="4">
    <source>
        <dbReference type="ARBA" id="ARBA00022801"/>
    </source>
</evidence>
<evidence type="ECO:0000256" key="2">
    <source>
        <dbReference type="ARBA" id="ARBA00022670"/>
    </source>
</evidence>
<dbReference type="InterPro" id="IPR043504">
    <property type="entry name" value="Peptidase_S1_PA_chymotrypsin"/>
</dbReference>
<keyword evidence="5 6" id="KW-0720">Serine protease</keyword>
<dbReference type="EC" id="3.4.21.-" evidence="6"/>
<dbReference type="InterPro" id="IPR008256">
    <property type="entry name" value="Peptidase_S1B"/>
</dbReference>
<evidence type="ECO:0000256" key="1">
    <source>
        <dbReference type="ARBA" id="ARBA00008764"/>
    </source>
</evidence>
<evidence type="ECO:0000256" key="5">
    <source>
        <dbReference type="ARBA" id="ARBA00022825"/>
    </source>
</evidence>
<evidence type="ECO:0000256" key="3">
    <source>
        <dbReference type="ARBA" id="ARBA00022729"/>
    </source>
</evidence>
<dbReference type="EMBL" id="CP155447">
    <property type="protein sequence ID" value="XBH06087.1"/>
    <property type="molecule type" value="Genomic_DNA"/>
</dbReference>
<dbReference type="PANTHER" id="PTHR15462:SF8">
    <property type="entry name" value="SERINE PROTEASE"/>
    <property type="match status" value="1"/>
</dbReference>
<sequence length="233" mass="25700">MASQPRVAEAAIEAILPSGDDRQAIAETRVPPWRWICSLIITAPDGTQWLGTGWLASPRLVITAGHCVFIHGRGGWADQVDVYPARNGPLAPYHFSSTDLRSVKGWVYRQSPESDYGAIILPEPTAGLGYFGYGVLDDDDLSELLVNVYGYPTDKAPGTLWGHDRILEQVLPRTIIYDISTFGGQSGCPIFYRQAGRRYAVGIHNYGDITGNTATRITAEVFDNIEAWRDESR</sequence>
<comment type="similarity">
    <text evidence="1 6">Belongs to the peptidase S1B family.</text>
</comment>
<evidence type="ECO:0000313" key="7">
    <source>
        <dbReference type="EMBL" id="XBH06087.1"/>
    </source>
</evidence>
<protein>
    <recommendedName>
        <fullName evidence="6">Serine protease</fullName>
        <ecNumber evidence="6">3.4.21.-</ecNumber>
    </recommendedName>
</protein>
<dbReference type="AlphaFoldDB" id="A0AAU7CLT8"/>
<dbReference type="InterPro" id="IPR009003">
    <property type="entry name" value="Peptidase_S1_PA"/>
</dbReference>
<keyword evidence="2 6" id="KW-0645">Protease</keyword>
<dbReference type="PRINTS" id="PR00839">
    <property type="entry name" value="V8PROTEASE"/>
</dbReference>
<dbReference type="RefSeq" id="WP_406698939.1">
    <property type="nucleotide sequence ID" value="NZ_CP155447.1"/>
</dbReference>
<dbReference type="InterPro" id="IPR018114">
    <property type="entry name" value="TRYPSIN_HIS"/>
</dbReference>
<reference evidence="7" key="1">
    <citation type="submission" date="2024-05" db="EMBL/GenBank/DDBJ databases">
        <title>Planctomycetes of the genus Singulisphaera possess chitinolytic capabilities.</title>
        <authorList>
            <person name="Ivanova A."/>
        </authorList>
    </citation>
    <scope>NUCLEOTIDE SEQUENCE</scope>
    <source>
        <strain evidence="7">Ch08T</strain>
    </source>
</reference>
<dbReference type="InterPro" id="IPR050966">
    <property type="entry name" value="Glutamyl_endopeptidase"/>
</dbReference>
<proteinExistence type="inferred from homology"/>
<dbReference type="SUPFAM" id="SSF50494">
    <property type="entry name" value="Trypsin-like serine proteases"/>
    <property type="match status" value="1"/>
</dbReference>
<dbReference type="GO" id="GO:0004252">
    <property type="term" value="F:serine-type endopeptidase activity"/>
    <property type="evidence" value="ECO:0007669"/>
    <property type="project" value="InterPro"/>
</dbReference>
<keyword evidence="3" id="KW-0732">Signal</keyword>
<dbReference type="Pfam" id="PF13365">
    <property type="entry name" value="Trypsin_2"/>
    <property type="match status" value="1"/>
</dbReference>
<evidence type="ECO:0000256" key="6">
    <source>
        <dbReference type="RuleBase" id="RU004296"/>
    </source>
</evidence>
<keyword evidence="4 6" id="KW-0378">Hydrolase</keyword>
<dbReference type="GO" id="GO:0006508">
    <property type="term" value="P:proteolysis"/>
    <property type="evidence" value="ECO:0007669"/>
    <property type="project" value="UniProtKB-KW"/>
</dbReference>
<organism evidence="7">
    <name type="scientific">Singulisphaera sp. Ch08</name>
    <dbReference type="NCBI Taxonomy" id="3120278"/>
    <lineage>
        <taxon>Bacteria</taxon>
        <taxon>Pseudomonadati</taxon>
        <taxon>Planctomycetota</taxon>
        <taxon>Planctomycetia</taxon>
        <taxon>Isosphaerales</taxon>
        <taxon>Isosphaeraceae</taxon>
        <taxon>Singulisphaera</taxon>
    </lineage>
</organism>
<dbReference type="PROSITE" id="PS00134">
    <property type="entry name" value="TRYPSIN_HIS"/>
    <property type="match status" value="1"/>
</dbReference>
<dbReference type="PANTHER" id="PTHR15462">
    <property type="entry name" value="SERINE PROTEASE"/>
    <property type="match status" value="1"/>
</dbReference>